<feature type="compositionally biased region" description="Basic and acidic residues" evidence="2">
    <location>
        <begin position="899"/>
        <end position="926"/>
    </location>
</feature>
<feature type="region of interest" description="Disordered" evidence="2">
    <location>
        <begin position="1333"/>
        <end position="1367"/>
    </location>
</feature>
<feature type="compositionally biased region" description="Basic and acidic residues" evidence="2">
    <location>
        <begin position="25"/>
        <end position="52"/>
    </location>
</feature>
<proteinExistence type="predicted"/>
<accession>A0A1C3KTH9</accession>
<feature type="compositionally biased region" description="Basic and acidic residues" evidence="2">
    <location>
        <begin position="287"/>
        <end position="299"/>
    </location>
</feature>
<feature type="region of interest" description="Disordered" evidence="2">
    <location>
        <begin position="199"/>
        <end position="311"/>
    </location>
</feature>
<dbReference type="Proteomes" id="UP000243200">
    <property type="component" value="Chromosome 10"/>
</dbReference>
<dbReference type="OrthoDB" id="5371837at2759"/>
<protein>
    <submittedName>
        <fullName evidence="3">Uncharacterized protein</fullName>
    </submittedName>
</protein>
<gene>
    <name evidence="3" type="primary">PowCR01_100015100</name>
    <name evidence="3" type="ORF">POWCR01_100015100</name>
</gene>
<evidence type="ECO:0000256" key="1">
    <source>
        <dbReference type="SAM" id="Coils"/>
    </source>
</evidence>
<sequence length="1514" mass="178446">MKRATGKEQVKRTKGNLKGFKKRENKKEKDSLSQRNNRDLRYVMKYNSETENKKKKYKNKEKLKEEKEKSNKRRSLSVFIPNYEKDIIDNIKIVDTLYKLSVDKEIDIYKKKEEKEKKNEKKNESKNESKKKWKNMKDLGRRSVSCKYYDSDNSNRKKQNKKVDININEIQTRYKNKNIKIIYDDGNAKRIILRKENRKKKPDRGKRERGEETEEVEDEEDGEEDGEEEDEEDDEEEDDEENDEEDDEEEDEEDDEEEDEEDDDEEDDDDDDDAEGESTDESYVGRNECRRQYSDDGNRRNSRKGVGRIIPKHRHVKRKRKILRGRSKPLSDNYFDERRRKNIRKMKRKIPINKFGRRGNEKEGSEPIARKIKVCKNYEKKGNKLKKEYYTKVNEKRQVDNRNEFERGDETYPRRDDIGRDTLTYQPLYTRTKDINRNFFFNIKEIIFKIHLDIQNVKETVKNKNEYIKTMFDSSYRNIIEFVKRDKKKKENFYKIIFHELFNLLNEFIMVDDYTRKFIFSVETEVRQRCLKNIQNEFHKLVSTFMQSAEKKNMCMPSCVPGCIDDLRMREGFHSNLGNMHIREASCRGNSLYAAMSSRSIGRGGGNDYGTTWVDRSGYHHLSTINNEENGKKEFFKMEGINSESLIKTNNSSTFRSPNEEEGTVEYLKGVIKNEKEKNVKLELQYDELKQKYTLLLKKREEDSLRETNISLNTLDDENNFYKKFYKSQSLIKMEEKRLEDSSKKIADENKKLDEIKVINEQSRKEIENDINNMETKKKEIEEEKRILEWDKKEIEVEKSMLDNKIKEIEERKKEMENVEKVLSEKTRETEEAENLLREKKREVDETDKLLYEKKREMDETDKLLNEKKREVDEAENMLREKRREMNEVDEVENQLRQRKTQEEGNHATFCKDNEGGKDTLEHTGKAENGGGNKIGGDINSLNVPHVENSHSGEKSKGENSHNVDNILTPNGECKNILYVINDISEKENGRGTLLTKNIAKNGDTDLALELLSREEELTIREKNMTTLKNEILEREEKINDDKKLLLKEQNELNILKENMHSKMEMIKEREEQLKKREDELKKKEGYLSEIGKEAYSSKNVEENSLCGHYKNSIHTSKKIDIFNANLSTHFESTNDNTYPNEGPNNHSMDITDMEVLPNFHQAKNSNDRQFRIQDMVEPCDKMMENFGDDEKKGSMCDKTRGSTGRDDMTDSTTCMLGNFPLSEGCCSKNGCINNSIDALKKNLNSSLREIEKYKRLLKNRESTINMLKTEMEKQQSGIKKGVENDTYELSNRMKNAKQVGSSIYNRDNVIASSNKGDEPSTIFCDLENSNKQSSVESGNLKQKTTLSGNHHKVEKGRIEDASESNAQEKIRTMISSELIALYKEISNIKEEYNMNVLKKNEFVGGLLLKFFNDLRDNYKLKENYFRKESSKSHALISQKESYIKELRSALHEKKVKEVTYKKMLLKMNQVNDAYKLKNKRSLSTVELLKQDIKHLNQDVLKKKEMINKFEVAQ</sequence>
<feature type="compositionally biased region" description="Basic and acidic residues" evidence="2">
    <location>
        <begin position="948"/>
        <end position="962"/>
    </location>
</feature>
<feature type="coiled-coil region" evidence="1">
    <location>
        <begin position="1237"/>
        <end position="1271"/>
    </location>
</feature>
<organism evidence="3 4">
    <name type="scientific">Plasmodium ovale</name>
    <name type="common">malaria parasite P. ovale</name>
    <dbReference type="NCBI Taxonomy" id="36330"/>
    <lineage>
        <taxon>Eukaryota</taxon>
        <taxon>Sar</taxon>
        <taxon>Alveolata</taxon>
        <taxon>Apicomplexa</taxon>
        <taxon>Aconoidasida</taxon>
        <taxon>Haemosporida</taxon>
        <taxon>Plasmodiidae</taxon>
        <taxon>Plasmodium</taxon>
        <taxon>Plasmodium (Plasmodium)</taxon>
    </lineage>
</organism>
<dbReference type="EMBL" id="LT594514">
    <property type="protein sequence ID" value="SBT77451.1"/>
    <property type="molecule type" value="Genomic_DNA"/>
</dbReference>
<feature type="coiled-coil region" evidence="1">
    <location>
        <begin position="672"/>
        <end position="699"/>
    </location>
</feature>
<keyword evidence="1" id="KW-0175">Coiled coil</keyword>
<name>A0A1C3KTH9_PLAOA</name>
<feature type="coiled-coil region" evidence="1">
    <location>
        <begin position="1039"/>
        <end position="1087"/>
    </location>
</feature>
<feature type="compositionally biased region" description="Basic and acidic residues" evidence="2">
    <location>
        <begin position="1356"/>
        <end position="1367"/>
    </location>
</feature>
<feature type="compositionally biased region" description="Polar residues" evidence="2">
    <location>
        <begin position="1333"/>
        <end position="1349"/>
    </location>
</feature>
<feature type="compositionally biased region" description="Acidic residues" evidence="2">
    <location>
        <begin position="211"/>
        <end position="280"/>
    </location>
</feature>
<reference evidence="3 4" key="1">
    <citation type="submission" date="2016-06" db="EMBL/GenBank/DDBJ databases">
        <authorList>
            <consortium name="Pathogen Informatics"/>
        </authorList>
    </citation>
    <scope>NUCLEOTIDE SEQUENCE [LARGE SCALE GENOMIC DNA]</scope>
    <source>
        <strain evidence="3">PowCR01</strain>
    </source>
</reference>
<feature type="region of interest" description="Disordered" evidence="2">
    <location>
        <begin position="1"/>
        <end position="73"/>
    </location>
</feature>
<feature type="region of interest" description="Disordered" evidence="2">
    <location>
        <begin position="114"/>
        <end position="139"/>
    </location>
</feature>
<feature type="compositionally biased region" description="Basic residues" evidence="2">
    <location>
        <begin position="12"/>
        <end position="24"/>
    </location>
</feature>
<dbReference type="VEuPathDB" id="PlasmoDB:POWCR01_100015100"/>
<dbReference type="VEuPathDB" id="PlasmoDB:PocGH01_10019800"/>
<evidence type="ECO:0000313" key="4">
    <source>
        <dbReference type="Proteomes" id="UP000243200"/>
    </source>
</evidence>
<evidence type="ECO:0000256" key="2">
    <source>
        <dbReference type="SAM" id="MobiDB-lite"/>
    </source>
</evidence>
<feature type="compositionally biased region" description="Basic and acidic residues" evidence="2">
    <location>
        <begin position="1"/>
        <end position="11"/>
    </location>
</feature>
<feature type="compositionally biased region" description="Basic and acidic residues" evidence="2">
    <location>
        <begin position="60"/>
        <end position="69"/>
    </location>
</feature>
<feature type="region of interest" description="Disordered" evidence="2">
    <location>
        <begin position="899"/>
        <end position="962"/>
    </location>
</feature>
<feature type="compositionally biased region" description="Basic residues" evidence="2">
    <location>
        <begin position="300"/>
        <end position="311"/>
    </location>
</feature>
<evidence type="ECO:0000313" key="3">
    <source>
        <dbReference type="EMBL" id="SBT77451.1"/>
    </source>
</evidence>